<organism evidence="1 2">
    <name type="scientific">Pedobacter metabolipauper</name>
    <dbReference type="NCBI Taxonomy" id="425513"/>
    <lineage>
        <taxon>Bacteria</taxon>
        <taxon>Pseudomonadati</taxon>
        <taxon>Bacteroidota</taxon>
        <taxon>Sphingobacteriia</taxon>
        <taxon>Sphingobacteriales</taxon>
        <taxon>Sphingobacteriaceae</taxon>
        <taxon>Pedobacter</taxon>
    </lineage>
</organism>
<dbReference type="AlphaFoldDB" id="A0A4R6STX6"/>
<accession>A0A4R6STX6</accession>
<reference evidence="1 2" key="1">
    <citation type="submission" date="2019-03" db="EMBL/GenBank/DDBJ databases">
        <title>Genomic Encyclopedia of Archaeal and Bacterial Type Strains, Phase II (KMG-II): from individual species to whole genera.</title>
        <authorList>
            <person name="Goeker M."/>
        </authorList>
    </citation>
    <scope>NUCLEOTIDE SEQUENCE [LARGE SCALE GENOMIC DNA]</scope>
    <source>
        <strain evidence="1 2">DSM 19035</strain>
    </source>
</reference>
<evidence type="ECO:0000313" key="2">
    <source>
        <dbReference type="Proteomes" id="UP000295620"/>
    </source>
</evidence>
<protein>
    <submittedName>
        <fullName evidence="1">Uncharacterized protein</fullName>
    </submittedName>
</protein>
<gene>
    <name evidence="1" type="ORF">ATK78_2982</name>
</gene>
<dbReference type="Proteomes" id="UP000295620">
    <property type="component" value="Unassembled WGS sequence"/>
</dbReference>
<dbReference type="EMBL" id="SNYC01000005">
    <property type="protein sequence ID" value="TDQ08468.1"/>
    <property type="molecule type" value="Genomic_DNA"/>
</dbReference>
<name>A0A4R6STX6_9SPHI</name>
<comment type="caution">
    <text evidence="1">The sequence shown here is derived from an EMBL/GenBank/DDBJ whole genome shotgun (WGS) entry which is preliminary data.</text>
</comment>
<dbReference type="RefSeq" id="WP_133576832.1">
    <property type="nucleotide sequence ID" value="NZ_SNYC01000005.1"/>
</dbReference>
<evidence type="ECO:0000313" key="1">
    <source>
        <dbReference type="EMBL" id="TDQ08468.1"/>
    </source>
</evidence>
<keyword evidence="2" id="KW-1185">Reference proteome</keyword>
<proteinExistence type="predicted"/>
<sequence length="81" mass="9430">MGSFEILVFGRMLLAEPRVNGSFNIFFDGKNICNVTPYGEDDKPDEPKAWLSEEFYINTEVCDEIGRQIEAYYEQFPNEHD</sequence>